<dbReference type="NCBIfam" id="TIGR04183">
    <property type="entry name" value="Por_Secre_tail"/>
    <property type="match status" value="1"/>
</dbReference>
<dbReference type="InterPro" id="IPR036852">
    <property type="entry name" value="Peptidase_S8/S53_dom_sf"/>
</dbReference>
<gene>
    <name evidence="8" type="ORF">Cop2CBH44_24980</name>
</gene>
<feature type="active site" description="Charge relay system" evidence="5">
    <location>
        <position position="176"/>
    </location>
</feature>
<evidence type="ECO:0000313" key="9">
    <source>
        <dbReference type="Proteomes" id="UP000594042"/>
    </source>
</evidence>
<dbReference type="InterPro" id="IPR000209">
    <property type="entry name" value="Peptidase_S8/S53_dom"/>
</dbReference>
<dbReference type="PIRSF" id="PIRSF037903">
    <property type="entry name" value="Subtilisin_rel_GFO_2223"/>
    <property type="match status" value="1"/>
</dbReference>
<feature type="domain" description="Peptidase S8/S53" evidence="7">
    <location>
        <begin position="167"/>
        <end position="436"/>
    </location>
</feature>
<dbReference type="InterPro" id="IPR017317">
    <property type="entry name" value="Pept_S8_subtilisin_bacteroid-2"/>
</dbReference>
<dbReference type="InterPro" id="IPR050131">
    <property type="entry name" value="Peptidase_S8_subtilisin-like"/>
</dbReference>
<dbReference type="PANTHER" id="PTHR43806:SF67">
    <property type="entry name" value="EGF-LIKE DOMAIN-CONTAINING PROTEIN"/>
    <property type="match status" value="1"/>
</dbReference>
<dbReference type="SUPFAM" id="SSF52743">
    <property type="entry name" value="Subtilisin-like"/>
    <property type="match status" value="1"/>
</dbReference>
<evidence type="ECO:0000256" key="1">
    <source>
        <dbReference type="ARBA" id="ARBA00011073"/>
    </source>
</evidence>
<dbReference type="GO" id="GO:0006508">
    <property type="term" value="P:proteolysis"/>
    <property type="evidence" value="ECO:0007669"/>
    <property type="project" value="UniProtKB-KW"/>
</dbReference>
<keyword evidence="4 5" id="KW-0720">Serine protease</keyword>
<dbReference type="PROSITE" id="PS00138">
    <property type="entry name" value="SUBTILASE_SER"/>
    <property type="match status" value="1"/>
</dbReference>
<dbReference type="PRINTS" id="PR00723">
    <property type="entry name" value="SUBTILISIN"/>
</dbReference>
<dbReference type="InterPro" id="IPR023828">
    <property type="entry name" value="Peptidase_S8_Ser-AS"/>
</dbReference>
<evidence type="ECO:0000256" key="6">
    <source>
        <dbReference type="RuleBase" id="RU003355"/>
    </source>
</evidence>
<dbReference type="PANTHER" id="PTHR43806">
    <property type="entry name" value="PEPTIDASE S8"/>
    <property type="match status" value="1"/>
</dbReference>
<dbReference type="Pfam" id="PF00082">
    <property type="entry name" value="Peptidase_S8"/>
    <property type="match status" value="1"/>
</dbReference>
<evidence type="ECO:0000256" key="2">
    <source>
        <dbReference type="ARBA" id="ARBA00022670"/>
    </source>
</evidence>
<evidence type="ECO:0000313" key="8">
    <source>
        <dbReference type="EMBL" id="BCI64145.1"/>
    </source>
</evidence>
<dbReference type="InterPro" id="IPR026444">
    <property type="entry name" value="Secre_tail"/>
</dbReference>
<evidence type="ECO:0000256" key="5">
    <source>
        <dbReference type="PROSITE-ProRule" id="PRU01240"/>
    </source>
</evidence>
<dbReference type="InterPro" id="IPR015500">
    <property type="entry name" value="Peptidase_S8_subtilisin-rel"/>
</dbReference>
<sequence>MRYICIIGLLFCLVFGYGQEQYKFRVWLTDKKDTAFSLEKPERILSSKALARRARYGIPIDSTDLPVSRRYVEQLKMAGFPVITRSKWLNTVVVSVSDSSRLDALREFPFVREIELVWENTAVGGDFFVDTTVPIKKEKGMSSPYGAALWQISHLEGDRLHSAGFRGKGITIAVIDAGFLNVDRNPGIDKSRILGTRDFVESNSDIYSVHNHGALVLSAMLGEIENVFCGTAPEADYWLLRSEDSNSEYPVEEDYWAAAAEFADSVGVDVINSSLGYFEFDDPLLNHSYKDFNGESAFISKAAKKAVEKGMIVVNSAGNEGRRPWRKIIFPSDVYGVLAVGAIDGEDVSSDFTGHGYTKNDTVKPDIVALGTQTALLGVGGEVVKADGTSFSAPVVAGLTACLRQALPHLSNKEIVERIRKSATLYNRPDTLLGYGLPRFYEVYARESALLSQEHPGEKICVVSAPEEILLLRDLPYSSHPYTIDIYSAYGEQLHRYFHESGEQVIPLQSLPSGLYFILVMGDNFRKIQKMIKK</sequence>
<name>A0A7G1HWN1_9BACT</name>
<protein>
    <submittedName>
        <fullName evidence="8">Serine protease</fullName>
    </submittedName>
</protein>
<accession>A0A7G1HWN1</accession>
<dbReference type="KEGG" id="copr:Cop2CBH44_24980"/>
<dbReference type="RefSeq" id="WP_021930816.1">
    <property type="nucleotide sequence ID" value="NZ_AP023322.1"/>
</dbReference>
<dbReference type="PROSITE" id="PS00136">
    <property type="entry name" value="SUBTILASE_ASP"/>
    <property type="match status" value="1"/>
</dbReference>
<dbReference type="GO" id="GO:0004252">
    <property type="term" value="F:serine-type endopeptidase activity"/>
    <property type="evidence" value="ECO:0007669"/>
    <property type="project" value="UniProtKB-UniRule"/>
</dbReference>
<feature type="active site" description="Charge relay system" evidence="5">
    <location>
        <position position="390"/>
    </location>
</feature>
<keyword evidence="9" id="KW-1185">Reference proteome</keyword>
<feature type="active site" description="Charge relay system" evidence="5">
    <location>
        <position position="212"/>
    </location>
</feature>
<dbReference type="InterPro" id="IPR023827">
    <property type="entry name" value="Peptidase_S8_Asp-AS"/>
</dbReference>
<dbReference type="Proteomes" id="UP000594042">
    <property type="component" value="Chromosome"/>
</dbReference>
<evidence type="ECO:0000256" key="3">
    <source>
        <dbReference type="ARBA" id="ARBA00022801"/>
    </source>
</evidence>
<keyword evidence="3 5" id="KW-0378">Hydrolase</keyword>
<keyword evidence="2 5" id="KW-0645">Protease</keyword>
<reference evidence="9" key="1">
    <citation type="submission" date="2020-07" db="EMBL/GenBank/DDBJ databases">
        <title>Complete genome sequencing of Coprobacter sp. strain 2CBH44.</title>
        <authorList>
            <person name="Sakamoto M."/>
            <person name="Murakami T."/>
            <person name="Mori H."/>
        </authorList>
    </citation>
    <scope>NUCLEOTIDE SEQUENCE [LARGE SCALE GENOMIC DNA]</scope>
    <source>
        <strain evidence="9">2CBH44</strain>
    </source>
</reference>
<proteinExistence type="inferred from homology"/>
<organism evidence="8 9">
    <name type="scientific">Coprobacter secundus subsp. similis</name>
    <dbReference type="NCBI Taxonomy" id="2751153"/>
    <lineage>
        <taxon>Bacteria</taxon>
        <taxon>Pseudomonadati</taxon>
        <taxon>Bacteroidota</taxon>
        <taxon>Bacteroidia</taxon>
        <taxon>Bacteroidales</taxon>
        <taxon>Barnesiellaceae</taxon>
        <taxon>Coprobacter</taxon>
    </lineage>
</organism>
<comment type="similarity">
    <text evidence="1 5 6">Belongs to the peptidase S8 family.</text>
</comment>
<dbReference type="PROSITE" id="PS51892">
    <property type="entry name" value="SUBTILASE"/>
    <property type="match status" value="1"/>
</dbReference>
<evidence type="ECO:0000256" key="4">
    <source>
        <dbReference type="ARBA" id="ARBA00022825"/>
    </source>
</evidence>
<dbReference type="EMBL" id="AP023322">
    <property type="protein sequence ID" value="BCI64145.1"/>
    <property type="molecule type" value="Genomic_DNA"/>
</dbReference>
<dbReference type="AlphaFoldDB" id="A0A7G1HWN1"/>
<dbReference type="Gene3D" id="3.40.50.200">
    <property type="entry name" value="Peptidase S8/S53 domain"/>
    <property type="match status" value="1"/>
</dbReference>
<evidence type="ECO:0000259" key="7">
    <source>
        <dbReference type="Pfam" id="PF00082"/>
    </source>
</evidence>